<dbReference type="EMBL" id="JAHLQT010025476">
    <property type="protein sequence ID" value="KAG7164293.1"/>
    <property type="molecule type" value="Genomic_DNA"/>
</dbReference>
<comment type="caution">
    <text evidence="2">The sequence shown here is derived from an EMBL/GenBank/DDBJ whole genome shotgun (WGS) entry which is preliminary data.</text>
</comment>
<feature type="compositionally biased region" description="Polar residues" evidence="1">
    <location>
        <begin position="76"/>
        <end position="97"/>
    </location>
</feature>
<evidence type="ECO:0000313" key="3">
    <source>
        <dbReference type="Proteomes" id="UP000747542"/>
    </source>
</evidence>
<reference evidence="2" key="1">
    <citation type="journal article" date="2021" name="Sci. Adv.">
        <title>The American lobster genome reveals insights on longevity, neural, and immune adaptations.</title>
        <authorList>
            <person name="Polinski J.M."/>
            <person name="Zimin A.V."/>
            <person name="Clark K.F."/>
            <person name="Kohn A.B."/>
            <person name="Sadowski N."/>
            <person name="Timp W."/>
            <person name="Ptitsyn A."/>
            <person name="Khanna P."/>
            <person name="Romanova D.Y."/>
            <person name="Williams P."/>
            <person name="Greenwood S.J."/>
            <person name="Moroz L.L."/>
            <person name="Walt D.R."/>
            <person name="Bodnar A.G."/>
        </authorList>
    </citation>
    <scope>NUCLEOTIDE SEQUENCE</scope>
    <source>
        <strain evidence="2">GMGI-L3</strain>
    </source>
</reference>
<dbReference type="Proteomes" id="UP000747542">
    <property type="component" value="Unassembled WGS sequence"/>
</dbReference>
<evidence type="ECO:0000313" key="2">
    <source>
        <dbReference type="EMBL" id="KAG7164293.1"/>
    </source>
</evidence>
<keyword evidence="3" id="KW-1185">Reference proteome</keyword>
<feature type="non-terminal residue" evidence="2">
    <location>
        <position position="1"/>
    </location>
</feature>
<protein>
    <submittedName>
        <fullName evidence="2">Uncharacterized protein</fullName>
    </submittedName>
</protein>
<organism evidence="2 3">
    <name type="scientific">Homarus americanus</name>
    <name type="common">American lobster</name>
    <dbReference type="NCBI Taxonomy" id="6706"/>
    <lineage>
        <taxon>Eukaryota</taxon>
        <taxon>Metazoa</taxon>
        <taxon>Ecdysozoa</taxon>
        <taxon>Arthropoda</taxon>
        <taxon>Crustacea</taxon>
        <taxon>Multicrustacea</taxon>
        <taxon>Malacostraca</taxon>
        <taxon>Eumalacostraca</taxon>
        <taxon>Eucarida</taxon>
        <taxon>Decapoda</taxon>
        <taxon>Pleocyemata</taxon>
        <taxon>Astacidea</taxon>
        <taxon>Nephropoidea</taxon>
        <taxon>Nephropidae</taxon>
        <taxon>Homarus</taxon>
    </lineage>
</organism>
<evidence type="ECO:0000256" key="1">
    <source>
        <dbReference type="SAM" id="MobiDB-lite"/>
    </source>
</evidence>
<dbReference type="AlphaFoldDB" id="A0A8J5K0J5"/>
<name>A0A8J5K0J5_HOMAM</name>
<feature type="region of interest" description="Disordered" evidence="1">
    <location>
        <begin position="76"/>
        <end position="106"/>
    </location>
</feature>
<gene>
    <name evidence="2" type="ORF">Hamer_G003446</name>
</gene>
<sequence length="106" mass="11788">MQLNKLTLQTVCLLQKKSEGPGKQAKTPLLAVMVARESDIKNGLLQALNLNRDVFNKKTWLLCAANATQSSAKDLIQHVQTTAPQHRGSPRQQSSTFYKLGQERLT</sequence>
<accession>A0A8J5K0J5</accession>
<proteinExistence type="predicted"/>